<feature type="domain" description="KRAB" evidence="14">
    <location>
        <begin position="34"/>
        <end position="113"/>
    </location>
</feature>
<name>A0A8C0PZ75_CANLF</name>
<keyword evidence="5" id="KW-0677">Repeat</keyword>
<keyword evidence="6 12" id="KW-0863">Zinc-finger</keyword>
<dbReference type="Ensembl" id="ENSCAFT00000049696.3">
    <property type="protein sequence ID" value="ENSCAFP00000041189.1"/>
    <property type="gene ID" value="ENSCAFG00000030032.3"/>
</dbReference>
<evidence type="ECO:0000256" key="4">
    <source>
        <dbReference type="ARBA" id="ARBA00022723"/>
    </source>
</evidence>
<comment type="similarity">
    <text evidence="3">Belongs to the krueppel C2H2-type zinc-finger protein family.</text>
</comment>
<comment type="subcellular location">
    <subcellularLocation>
        <location evidence="2">Nucleus</location>
    </subcellularLocation>
</comment>
<feature type="domain" description="C2H2-type" evidence="13">
    <location>
        <begin position="389"/>
        <end position="416"/>
    </location>
</feature>
<keyword evidence="10" id="KW-0804">Transcription</keyword>
<evidence type="ECO:0000256" key="10">
    <source>
        <dbReference type="ARBA" id="ARBA00023163"/>
    </source>
</evidence>
<keyword evidence="7" id="KW-0862">Zinc</keyword>
<dbReference type="Ensembl" id="ENSCAFT00040003049.1">
    <property type="protein sequence ID" value="ENSCAFP00040002632.1"/>
    <property type="gene ID" value="ENSCAFG00040001602.1"/>
</dbReference>
<keyword evidence="4" id="KW-0479">Metal-binding</keyword>
<dbReference type="PANTHER" id="PTHR24381">
    <property type="entry name" value="ZINC FINGER PROTEIN"/>
    <property type="match status" value="1"/>
</dbReference>
<dbReference type="GO" id="GO:0005634">
    <property type="term" value="C:nucleus"/>
    <property type="evidence" value="ECO:0007669"/>
    <property type="project" value="UniProtKB-SubCell"/>
</dbReference>
<dbReference type="PROSITE" id="PS00028">
    <property type="entry name" value="ZINC_FINGER_C2H2_1"/>
    <property type="match status" value="4"/>
</dbReference>
<dbReference type="InterPro" id="IPR036236">
    <property type="entry name" value="Znf_C2H2_sf"/>
</dbReference>
<feature type="domain" description="C2H2-type" evidence="13">
    <location>
        <begin position="361"/>
        <end position="388"/>
    </location>
</feature>
<dbReference type="Proteomes" id="UP000002254">
    <property type="component" value="Chromosome 1"/>
</dbReference>
<proteinExistence type="inferred from homology"/>
<dbReference type="FunFam" id="3.30.160.60:FF:000557">
    <property type="entry name" value="zinc finger and SCAN domain-containing protein 29"/>
    <property type="match status" value="1"/>
</dbReference>
<evidence type="ECO:0000256" key="8">
    <source>
        <dbReference type="ARBA" id="ARBA00023015"/>
    </source>
</evidence>
<dbReference type="OrthoDB" id="9516563at2759"/>
<dbReference type="SMART" id="SM00355">
    <property type="entry name" value="ZnF_C2H2"/>
    <property type="match status" value="4"/>
</dbReference>
<feature type="domain" description="C2H2-type" evidence="13">
    <location>
        <begin position="333"/>
        <end position="360"/>
    </location>
</feature>
<evidence type="ECO:0000313" key="18">
    <source>
        <dbReference type="Proteomes" id="UP000694542"/>
    </source>
</evidence>
<dbReference type="FunFam" id="3.30.160.60:FF:000444">
    <property type="entry name" value="Zinc finger protein 335"/>
    <property type="match status" value="1"/>
</dbReference>
<dbReference type="AlphaFoldDB" id="A0A8C0PZ75"/>
<evidence type="ECO:0000256" key="11">
    <source>
        <dbReference type="ARBA" id="ARBA00023242"/>
    </source>
</evidence>
<dbReference type="GO" id="GO:0008270">
    <property type="term" value="F:zinc ion binding"/>
    <property type="evidence" value="ECO:0007669"/>
    <property type="project" value="UniProtKB-KW"/>
</dbReference>
<dbReference type="OMA" id="YVYQSFL"/>
<dbReference type="Proteomes" id="UP000694542">
    <property type="component" value="Chromosome 1"/>
</dbReference>
<dbReference type="InterPro" id="IPR013087">
    <property type="entry name" value="Znf_C2H2_type"/>
</dbReference>
<evidence type="ECO:0000256" key="2">
    <source>
        <dbReference type="ARBA" id="ARBA00004123"/>
    </source>
</evidence>
<dbReference type="SMR" id="A0A8C0PZ75"/>
<evidence type="ECO:0000256" key="3">
    <source>
        <dbReference type="ARBA" id="ARBA00006991"/>
    </source>
</evidence>
<dbReference type="GO" id="GO:0003677">
    <property type="term" value="F:DNA binding"/>
    <property type="evidence" value="ECO:0007669"/>
    <property type="project" value="UniProtKB-KW"/>
</dbReference>
<accession>A0A8C0PZ75</accession>
<dbReference type="FunFam" id="3.30.160.60:FF:000292">
    <property type="entry name" value="zinc finger protein 619"/>
    <property type="match status" value="1"/>
</dbReference>
<gene>
    <name evidence="15" type="primary">ZNF114</name>
</gene>
<evidence type="ECO:0000313" key="17">
    <source>
        <dbReference type="Proteomes" id="UP000002254"/>
    </source>
</evidence>
<keyword evidence="11" id="KW-0539">Nucleus</keyword>
<evidence type="ECO:0000259" key="14">
    <source>
        <dbReference type="PROSITE" id="PS50805"/>
    </source>
</evidence>
<evidence type="ECO:0000256" key="1">
    <source>
        <dbReference type="ARBA" id="ARBA00003767"/>
    </source>
</evidence>
<evidence type="ECO:0000256" key="7">
    <source>
        <dbReference type="ARBA" id="ARBA00022833"/>
    </source>
</evidence>
<dbReference type="Gene3D" id="6.10.140.140">
    <property type="match status" value="1"/>
</dbReference>
<dbReference type="InterPro" id="IPR036051">
    <property type="entry name" value="KRAB_dom_sf"/>
</dbReference>
<dbReference type="PANTHER" id="PTHR24381:SF390">
    <property type="entry name" value="ZINC FINGER PROTEIN 37 HOMOLOG"/>
    <property type="match status" value="1"/>
</dbReference>
<evidence type="ECO:0000313" key="16">
    <source>
        <dbReference type="Ensembl" id="ENSCAFP00040002632.1"/>
    </source>
</evidence>
<reference evidence="15 17" key="1">
    <citation type="journal article" date="2005" name="Nature">
        <title>Genome sequence, comparative analysis and haplotype structure of the domestic dog.</title>
        <authorList>
            <consortium name="Broad Sequencing Platform"/>
            <person name="Lindblad-Toh K."/>
            <person name="Wade C.M."/>
            <person name="Mikkelsen T.S."/>
            <person name="Karlsson E.K."/>
            <person name="Jaffe D.B."/>
            <person name="Kamal M."/>
            <person name="Clamp M."/>
            <person name="Chang J.L."/>
            <person name="Kulbokas E.J. III"/>
            <person name="Zody M.C."/>
            <person name="Mauceli E."/>
            <person name="Xie X."/>
            <person name="Breen M."/>
            <person name="Wayne R.K."/>
            <person name="Ostrander E.A."/>
            <person name="Ponting C.P."/>
            <person name="Galibert F."/>
            <person name="Smith D.R."/>
            <person name="DeJong P.J."/>
            <person name="Kirkness E."/>
            <person name="Alvarez P."/>
            <person name="Biagi T."/>
            <person name="Brockman W."/>
            <person name="Butler J."/>
            <person name="Chin C.W."/>
            <person name="Cook A."/>
            <person name="Cuff J."/>
            <person name="Daly M.J."/>
            <person name="DeCaprio D."/>
            <person name="Gnerre S."/>
            <person name="Grabherr M."/>
            <person name="Kellis M."/>
            <person name="Kleber M."/>
            <person name="Bardeleben C."/>
            <person name="Goodstadt L."/>
            <person name="Heger A."/>
            <person name="Hitte C."/>
            <person name="Kim L."/>
            <person name="Koepfli K.P."/>
            <person name="Parker H.G."/>
            <person name="Pollinger J.P."/>
            <person name="Searle S.M."/>
            <person name="Sutter N.B."/>
            <person name="Thomas R."/>
            <person name="Webber C."/>
            <person name="Baldwin J."/>
            <person name="Abebe A."/>
            <person name="Abouelleil A."/>
            <person name="Aftuck L."/>
            <person name="Ait-Zahra M."/>
            <person name="Aldredge T."/>
            <person name="Allen N."/>
            <person name="An P."/>
            <person name="Anderson S."/>
            <person name="Antoine C."/>
            <person name="Arachchi H."/>
            <person name="Aslam A."/>
            <person name="Ayotte L."/>
            <person name="Bachantsang P."/>
            <person name="Barry A."/>
            <person name="Bayul T."/>
            <person name="Benamara M."/>
            <person name="Berlin A."/>
            <person name="Bessette D."/>
            <person name="Blitshteyn B."/>
            <person name="Bloom T."/>
            <person name="Blye J."/>
            <person name="Boguslavskiy L."/>
            <person name="Bonnet C."/>
            <person name="Boukhgalter B."/>
            <person name="Brown A."/>
            <person name="Cahill P."/>
            <person name="Calixte N."/>
            <person name="Camarata J."/>
            <person name="Cheshatsang Y."/>
            <person name="Chu J."/>
            <person name="Citroen M."/>
            <person name="Collymore A."/>
            <person name="Cooke P."/>
            <person name="Dawoe T."/>
            <person name="Daza R."/>
            <person name="Decktor K."/>
            <person name="DeGray S."/>
            <person name="Dhargay N."/>
            <person name="Dooley K."/>
            <person name="Dooley K."/>
            <person name="Dorje P."/>
            <person name="Dorjee K."/>
            <person name="Dorris L."/>
            <person name="Duffey N."/>
            <person name="Dupes A."/>
            <person name="Egbiremolen O."/>
            <person name="Elong R."/>
            <person name="Falk J."/>
            <person name="Farina A."/>
            <person name="Faro S."/>
            <person name="Ferguson D."/>
            <person name="Ferreira P."/>
            <person name="Fisher S."/>
            <person name="FitzGerald M."/>
            <person name="Foley K."/>
            <person name="Foley C."/>
            <person name="Franke A."/>
            <person name="Friedrich D."/>
            <person name="Gage D."/>
            <person name="Garber M."/>
            <person name="Gearin G."/>
            <person name="Giannoukos G."/>
            <person name="Goode T."/>
            <person name="Goyette A."/>
            <person name="Graham J."/>
            <person name="Grandbois E."/>
            <person name="Gyaltsen K."/>
            <person name="Hafez N."/>
            <person name="Hagopian D."/>
            <person name="Hagos B."/>
            <person name="Hall J."/>
            <person name="Healy C."/>
            <person name="Hegarty R."/>
            <person name="Honan T."/>
            <person name="Horn A."/>
            <person name="Houde N."/>
            <person name="Hughes L."/>
            <person name="Hunnicutt L."/>
            <person name="Husby M."/>
            <person name="Jester B."/>
            <person name="Jones C."/>
            <person name="Kamat A."/>
            <person name="Kanga B."/>
            <person name="Kells C."/>
            <person name="Khazanovich D."/>
            <person name="Kieu A.C."/>
            <person name="Kisner P."/>
            <person name="Kumar M."/>
            <person name="Lance K."/>
            <person name="Landers T."/>
            <person name="Lara M."/>
            <person name="Lee W."/>
            <person name="Leger J.P."/>
            <person name="Lennon N."/>
            <person name="Leuper L."/>
            <person name="LeVine S."/>
            <person name="Liu J."/>
            <person name="Liu X."/>
            <person name="Lokyitsang Y."/>
            <person name="Lokyitsang T."/>
            <person name="Lui A."/>
            <person name="Macdonald J."/>
            <person name="Major J."/>
            <person name="Marabella R."/>
            <person name="Maru K."/>
            <person name="Matthews C."/>
            <person name="McDonough S."/>
            <person name="Mehta T."/>
            <person name="Meldrim J."/>
            <person name="Melnikov A."/>
            <person name="Meneus L."/>
            <person name="Mihalev A."/>
            <person name="Mihova T."/>
            <person name="Miller K."/>
            <person name="Mittelman R."/>
            <person name="Mlenga V."/>
            <person name="Mulrain L."/>
            <person name="Munson G."/>
            <person name="Navidi A."/>
            <person name="Naylor J."/>
            <person name="Nguyen T."/>
            <person name="Nguyen N."/>
            <person name="Nguyen C."/>
            <person name="Nguyen T."/>
            <person name="Nicol R."/>
            <person name="Norbu N."/>
            <person name="Norbu C."/>
            <person name="Novod N."/>
            <person name="Nyima T."/>
            <person name="Olandt P."/>
            <person name="O'Neill B."/>
            <person name="O'Neill K."/>
            <person name="Osman S."/>
            <person name="Oyono L."/>
            <person name="Patti C."/>
            <person name="Perrin D."/>
            <person name="Phunkhang P."/>
            <person name="Pierre F."/>
            <person name="Priest M."/>
            <person name="Rachupka A."/>
            <person name="Raghuraman S."/>
            <person name="Rameau R."/>
            <person name="Ray V."/>
            <person name="Raymond C."/>
            <person name="Rege F."/>
            <person name="Rise C."/>
            <person name="Rogers J."/>
            <person name="Rogov P."/>
            <person name="Sahalie J."/>
            <person name="Settipalli S."/>
            <person name="Sharpe T."/>
            <person name="Shea T."/>
            <person name="Sheehan M."/>
            <person name="Sherpa N."/>
            <person name="Shi J."/>
            <person name="Shih D."/>
            <person name="Sloan J."/>
            <person name="Smith C."/>
            <person name="Sparrow T."/>
            <person name="Stalker J."/>
            <person name="Stange-Thomann N."/>
            <person name="Stavropoulos S."/>
            <person name="Stone C."/>
            <person name="Stone S."/>
            <person name="Sykes S."/>
            <person name="Tchuinga P."/>
            <person name="Tenzing P."/>
            <person name="Tesfaye S."/>
            <person name="Thoulutsang D."/>
            <person name="Thoulutsang Y."/>
            <person name="Topham K."/>
            <person name="Topping I."/>
            <person name="Tsamla T."/>
            <person name="Vassiliev H."/>
            <person name="Venkataraman V."/>
            <person name="Vo A."/>
            <person name="Wangchuk T."/>
            <person name="Wangdi T."/>
            <person name="Weiand M."/>
            <person name="Wilkinson J."/>
            <person name="Wilson A."/>
            <person name="Yadav S."/>
            <person name="Yang S."/>
            <person name="Yang X."/>
            <person name="Young G."/>
            <person name="Yu Q."/>
            <person name="Zainoun J."/>
            <person name="Zembek L."/>
            <person name="Zimmer A."/>
            <person name="Lander E.S."/>
        </authorList>
    </citation>
    <scope>NUCLEOTIDE SEQUENCE [LARGE SCALE GENOMIC DNA]</scope>
    <source>
        <strain evidence="15">Boxer</strain>
    </source>
</reference>
<keyword evidence="8" id="KW-0805">Transcription regulation</keyword>
<dbReference type="Pfam" id="PF00096">
    <property type="entry name" value="zf-C2H2"/>
    <property type="match status" value="4"/>
</dbReference>
<dbReference type="Pfam" id="PF01352">
    <property type="entry name" value="KRAB"/>
    <property type="match status" value="1"/>
</dbReference>
<dbReference type="PROSITE" id="PS50805">
    <property type="entry name" value="KRAB"/>
    <property type="match status" value="1"/>
</dbReference>
<dbReference type="SUPFAM" id="SSF57667">
    <property type="entry name" value="beta-beta-alpha zinc fingers"/>
    <property type="match status" value="2"/>
</dbReference>
<dbReference type="Gene3D" id="3.30.160.60">
    <property type="entry name" value="Classic Zinc Finger"/>
    <property type="match status" value="4"/>
</dbReference>
<protein>
    <submittedName>
        <fullName evidence="16">Zinc finger protein 114</fullName>
    </submittedName>
</protein>
<evidence type="ECO:0000313" key="15">
    <source>
        <dbReference type="Ensembl" id="ENSCAFP00000041189.1"/>
    </source>
</evidence>
<sequence>MSCSRLSSTGNRLLGCAAHRRTRPEAQAAEMDPVTFTDVAVNFTEEEWALLDSTQRNLYRDVMLENCRNLASVDLMSQHKTQNSTPQQDILAKKTLDEANRVCAVNNSSQFSLLGKDWKCHETDEPPKQREQKFKQVAAVHKKGESPVNICGYHEMRDNFIPSSNLGPSWRDSTRNCIQTCASNIVKQNPVLTSNPKMYRNNKYDRVLWPSIELTPLVGYRTESESHTWTDNQNNVLHIRKNICMGVDVHEWDPFGKAFGEDISLRTYRTHAEEKTYESNPCEITFQNSSIHDVQRQSCTTEANHENNQGDKTFAHIANSDSNRKTKTRRGKYKCQDCRKTYVYQSFLMKHMKIHTGEKPYECKTCGKAFRYSLHLNKHLKKHNMKKPYKCGACGKDFSKSSKLNEHRRVHSTEKPYKCEECGKAFTNSSRFKNHLKTHS</sequence>
<evidence type="ECO:0000256" key="12">
    <source>
        <dbReference type="PROSITE-ProRule" id="PRU00042"/>
    </source>
</evidence>
<dbReference type="CDD" id="cd07765">
    <property type="entry name" value="KRAB_A-box"/>
    <property type="match status" value="1"/>
</dbReference>
<reference evidence="16" key="2">
    <citation type="submission" date="2018-10" db="EMBL/GenBank/DDBJ databases">
        <title>De novo assembly of a Great Dane genome.</title>
        <authorList>
            <person name="Kidd J.M."/>
            <person name="Pendleton A.L."/>
            <person name="Shen F."/>
            <person name="Emery S."/>
        </authorList>
    </citation>
    <scope>NUCLEOTIDE SEQUENCE [LARGE SCALE GENOMIC DNA]</scope>
    <source>
        <strain evidence="16">Great Dane</strain>
    </source>
</reference>
<dbReference type="SMART" id="SM00349">
    <property type="entry name" value="KRAB"/>
    <property type="match status" value="1"/>
</dbReference>
<organism evidence="16 18">
    <name type="scientific">Canis lupus familiaris</name>
    <name type="common">Dog</name>
    <name type="synonym">Canis familiaris</name>
    <dbReference type="NCBI Taxonomy" id="9615"/>
    <lineage>
        <taxon>Eukaryota</taxon>
        <taxon>Metazoa</taxon>
        <taxon>Chordata</taxon>
        <taxon>Craniata</taxon>
        <taxon>Vertebrata</taxon>
        <taxon>Euteleostomi</taxon>
        <taxon>Mammalia</taxon>
        <taxon>Eutheria</taxon>
        <taxon>Laurasiatheria</taxon>
        <taxon>Carnivora</taxon>
        <taxon>Caniformia</taxon>
        <taxon>Canidae</taxon>
        <taxon>Canis</taxon>
    </lineage>
</organism>
<dbReference type="PROSITE" id="PS50157">
    <property type="entry name" value="ZINC_FINGER_C2H2_2"/>
    <property type="match status" value="4"/>
</dbReference>
<dbReference type="GO" id="GO:0006355">
    <property type="term" value="P:regulation of DNA-templated transcription"/>
    <property type="evidence" value="ECO:0007669"/>
    <property type="project" value="InterPro"/>
</dbReference>
<dbReference type="SUPFAM" id="SSF109640">
    <property type="entry name" value="KRAB domain (Kruppel-associated box)"/>
    <property type="match status" value="1"/>
</dbReference>
<dbReference type="FunFam" id="3.30.160.60:FF:000340">
    <property type="entry name" value="zinc finger protein 473 isoform X1"/>
    <property type="match status" value="1"/>
</dbReference>
<comment type="function">
    <text evidence="1">May be involved in transcriptional regulation.</text>
</comment>
<feature type="domain" description="C2H2-type" evidence="13">
    <location>
        <begin position="417"/>
        <end position="440"/>
    </location>
</feature>
<evidence type="ECO:0000259" key="13">
    <source>
        <dbReference type="PROSITE" id="PS50157"/>
    </source>
</evidence>
<evidence type="ECO:0000256" key="6">
    <source>
        <dbReference type="ARBA" id="ARBA00022771"/>
    </source>
</evidence>
<dbReference type="InterPro" id="IPR001909">
    <property type="entry name" value="KRAB"/>
</dbReference>
<evidence type="ECO:0000256" key="5">
    <source>
        <dbReference type="ARBA" id="ARBA00022737"/>
    </source>
</evidence>
<evidence type="ECO:0000256" key="9">
    <source>
        <dbReference type="ARBA" id="ARBA00023125"/>
    </source>
</evidence>
<reference evidence="16" key="3">
    <citation type="submission" date="2025-05" db="UniProtKB">
        <authorList>
            <consortium name="Ensembl"/>
        </authorList>
    </citation>
    <scope>IDENTIFICATION</scope>
</reference>
<keyword evidence="9" id="KW-0238">DNA-binding</keyword>